<evidence type="ECO:0000256" key="3">
    <source>
        <dbReference type="ARBA" id="ARBA00010358"/>
    </source>
</evidence>
<evidence type="ECO:0000313" key="19">
    <source>
        <dbReference type="Proteomes" id="UP000690515"/>
    </source>
</evidence>
<comment type="similarity">
    <text evidence="3">Belongs to the lipase chaperone family.</text>
</comment>
<accession>A0ABS5ZGR9</accession>
<keyword evidence="19" id="KW-1185">Reference proteome</keyword>
<keyword evidence="12" id="KW-0143">Chaperone</keyword>
<protein>
    <recommendedName>
        <fullName evidence="4">Lipase chaperone</fullName>
    </recommendedName>
    <alternativeName>
        <fullName evidence="15">Lipase foldase</fullName>
    </alternativeName>
    <alternativeName>
        <fullName evidence="13">Lipase helper protein</fullName>
    </alternativeName>
    <alternativeName>
        <fullName evidence="14">Lipase modulator</fullName>
    </alternativeName>
</protein>
<sequence length="362" mass="41668">MKRAWYYILPPVVIVAYASIATLQKGQHSLQQSKSEPVVQQNVVRQQSQQRSLDKKEQPSEHISVNENNISNTSKEIELLPSSWEGTRIDGRLKIDEAGHLVVEQQTKDLFDYFLSATGEIPTEELIIKLQHYLTENLPSPAREEGLSLLSDYISYRVELSNYQEQSANIHLNGNVEPTPVNFQNNVGQLQAHFEHLYQLRRDKLGMEAADAFFGLEEEYDQYQLQKIKIAKNESLSSIEKQAEYTRLLDEIPTQVRFIVAPEQVMNQLSNIDQQYVSESERYQARSELLGDEAAQRLAVLDKKRKQWKSRLSTFRTMKAEIEHSGLSTNDQQLAINQLLNQQFSSHERKRVAAIENISTSY</sequence>
<evidence type="ECO:0000256" key="17">
    <source>
        <dbReference type="SAM" id="Phobius"/>
    </source>
</evidence>
<evidence type="ECO:0000256" key="4">
    <source>
        <dbReference type="ARBA" id="ARBA00019692"/>
    </source>
</evidence>
<feature type="region of interest" description="Disordered" evidence="16">
    <location>
        <begin position="32"/>
        <end position="68"/>
    </location>
</feature>
<proteinExistence type="inferred from homology"/>
<keyword evidence="6" id="KW-0997">Cell inner membrane</keyword>
<keyword evidence="5" id="KW-1003">Cell membrane</keyword>
<comment type="subcellular location">
    <subcellularLocation>
        <location evidence="2">Cell inner membrane</location>
        <topology evidence="2">Single-pass membrane protein</topology>
        <orientation evidence="2">Periplasmic side</orientation>
    </subcellularLocation>
</comment>
<evidence type="ECO:0000256" key="11">
    <source>
        <dbReference type="ARBA" id="ARBA00023136"/>
    </source>
</evidence>
<evidence type="ECO:0000256" key="10">
    <source>
        <dbReference type="ARBA" id="ARBA00023098"/>
    </source>
</evidence>
<evidence type="ECO:0000256" key="2">
    <source>
        <dbReference type="ARBA" id="ARBA00004383"/>
    </source>
</evidence>
<keyword evidence="8" id="KW-0442">Lipid degradation</keyword>
<dbReference type="InterPro" id="IPR004961">
    <property type="entry name" value="Lipase_chaperone"/>
</dbReference>
<name>A0ABS5ZGR9_9GAMM</name>
<evidence type="ECO:0000256" key="12">
    <source>
        <dbReference type="ARBA" id="ARBA00023186"/>
    </source>
</evidence>
<dbReference type="Pfam" id="PF03280">
    <property type="entry name" value="Lipase_chap"/>
    <property type="match status" value="1"/>
</dbReference>
<evidence type="ECO:0000256" key="9">
    <source>
        <dbReference type="ARBA" id="ARBA00022989"/>
    </source>
</evidence>
<keyword evidence="11 17" id="KW-0472">Membrane</keyword>
<evidence type="ECO:0000313" key="18">
    <source>
        <dbReference type="EMBL" id="MBU2713244.1"/>
    </source>
</evidence>
<keyword evidence="10" id="KW-0443">Lipid metabolism</keyword>
<evidence type="ECO:0000256" key="5">
    <source>
        <dbReference type="ARBA" id="ARBA00022475"/>
    </source>
</evidence>
<dbReference type="EMBL" id="JAGSOY010000068">
    <property type="protein sequence ID" value="MBU2713244.1"/>
    <property type="molecule type" value="Genomic_DNA"/>
</dbReference>
<dbReference type="RefSeq" id="WP_215821532.1">
    <property type="nucleotide sequence ID" value="NZ_JAGSOY010000068.1"/>
</dbReference>
<reference evidence="18 19" key="1">
    <citation type="submission" date="2021-04" db="EMBL/GenBank/DDBJ databases">
        <authorList>
            <person name="Pira H."/>
            <person name="Risdian C."/>
            <person name="Wink J."/>
        </authorList>
    </citation>
    <scope>NUCLEOTIDE SEQUENCE [LARGE SCALE GENOMIC DNA]</scope>
    <source>
        <strain evidence="18 19">WH53</strain>
    </source>
</reference>
<evidence type="ECO:0000256" key="7">
    <source>
        <dbReference type="ARBA" id="ARBA00022692"/>
    </source>
</evidence>
<organism evidence="18 19">
    <name type="scientific">Zooshikella harenae</name>
    <dbReference type="NCBI Taxonomy" id="2827238"/>
    <lineage>
        <taxon>Bacteria</taxon>
        <taxon>Pseudomonadati</taxon>
        <taxon>Pseudomonadota</taxon>
        <taxon>Gammaproteobacteria</taxon>
        <taxon>Oceanospirillales</taxon>
        <taxon>Zooshikellaceae</taxon>
        <taxon>Zooshikella</taxon>
    </lineage>
</organism>
<dbReference type="Proteomes" id="UP000690515">
    <property type="component" value="Unassembled WGS sequence"/>
</dbReference>
<feature type="transmembrane region" description="Helical" evidence="17">
    <location>
        <begin position="6"/>
        <end position="23"/>
    </location>
</feature>
<evidence type="ECO:0000256" key="6">
    <source>
        <dbReference type="ARBA" id="ARBA00022519"/>
    </source>
</evidence>
<comment type="function">
    <text evidence="1">May be involved in the folding of the extracellular lipase during its passage through the periplasm.</text>
</comment>
<keyword evidence="9 17" id="KW-1133">Transmembrane helix</keyword>
<evidence type="ECO:0000256" key="8">
    <source>
        <dbReference type="ARBA" id="ARBA00022963"/>
    </source>
</evidence>
<feature type="compositionally biased region" description="Low complexity" evidence="16">
    <location>
        <begin position="38"/>
        <end position="51"/>
    </location>
</feature>
<gene>
    <name evidence="18" type="ORF">KCG35_19430</name>
</gene>
<dbReference type="SUPFAM" id="SSF158855">
    <property type="entry name" value="Lipase chaperone-like"/>
    <property type="match status" value="1"/>
</dbReference>
<evidence type="ECO:0000256" key="15">
    <source>
        <dbReference type="ARBA" id="ARBA00033028"/>
    </source>
</evidence>
<evidence type="ECO:0000256" key="13">
    <source>
        <dbReference type="ARBA" id="ARBA00030948"/>
    </source>
</evidence>
<comment type="caution">
    <text evidence="18">The sequence shown here is derived from an EMBL/GenBank/DDBJ whole genome shotgun (WGS) entry which is preliminary data.</text>
</comment>
<evidence type="ECO:0000256" key="1">
    <source>
        <dbReference type="ARBA" id="ARBA00003280"/>
    </source>
</evidence>
<evidence type="ECO:0000256" key="14">
    <source>
        <dbReference type="ARBA" id="ARBA00031542"/>
    </source>
</evidence>
<keyword evidence="7 17" id="KW-0812">Transmembrane</keyword>
<evidence type="ECO:0000256" key="16">
    <source>
        <dbReference type="SAM" id="MobiDB-lite"/>
    </source>
</evidence>